<organism evidence="1">
    <name type="scientific">Tetraodon nigroviridis</name>
    <name type="common">Spotted green pufferfish</name>
    <name type="synonym">Chelonodon nigroviridis</name>
    <dbReference type="NCBI Taxonomy" id="99883"/>
    <lineage>
        <taxon>Eukaryota</taxon>
        <taxon>Metazoa</taxon>
        <taxon>Chordata</taxon>
        <taxon>Craniata</taxon>
        <taxon>Vertebrata</taxon>
        <taxon>Euteleostomi</taxon>
        <taxon>Actinopterygii</taxon>
        <taxon>Neopterygii</taxon>
        <taxon>Teleostei</taxon>
        <taxon>Neoteleostei</taxon>
        <taxon>Acanthomorphata</taxon>
        <taxon>Eupercaria</taxon>
        <taxon>Tetraodontiformes</taxon>
        <taxon>Tetradontoidea</taxon>
        <taxon>Tetraodontidae</taxon>
        <taxon>Tetraodon</taxon>
    </lineage>
</organism>
<reference evidence="1" key="1">
    <citation type="journal article" date="2004" name="Nature">
        <title>Genome duplication in the teleost fish Tetraodon nigroviridis reveals the early vertebrate proto-karyotype.</title>
        <authorList>
            <person name="Jaillon O."/>
            <person name="Aury J.-M."/>
            <person name="Brunet F."/>
            <person name="Petit J.-L."/>
            <person name="Stange-Thomann N."/>
            <person name="Mauceli E."/>
            <person name="Bouneau L."/>
            <person name="Fischer C."/>
            <person name="Ozouf-Costaz C."/>
            <person name="Bernot A."/>
            <person name="Nicaud S."/>
            <person name="Jaffe D."/>
            <person name="Fisher S."/>
            <person name="Lutfalla G."/>
            <person name="Dossat C."/>
            <person name="Segurens B."/>
            <person name="Dasilva C."/>
            <person name="Salanoubat M."/>
            <person name="Levy M."/>
            <person name="Boudet N."/>
            <person name="Castellano S."/>
            <person name="Anthouard V."/>
            <person name="Jubin C."/>
            <person name="Castelli V."/>
            <person name="Katinka M."/>
            <person name="Vacherie B."/>
            <person name="Biemont C."/>
            <person name="Skalli Z."/>
            <person name="Cattolico L."/>
            <person name="Poulain J."/>
            <person name="De Berardinis V."/>
            <person name="Cruaud C."/>
            <person name="Duprat S."/>
            <person name="Brottier P."/>
            <person name="Coutanceau J.-P."/>
            <person name="Gouzy J."/>
            <person name="Parra G."/>
            <person name="Lardier G."/>
            <person name="Chapple C."/>
            <person name="McKernan K.J."/>
            <person name="McEwan P."/>
            <person name="Bosak S."/>
            <person name="Kellis M."/>
            <person name="Volff J.-N."/>
            <person name="Guigo R."/>
            <person name="Zody M.C."/>
            <person name="Mesirov J."/>
            <person name="Lindblad-Toh K."/>
            <person name="Birren B."/>
            <person name="Nusbaum C."/>
            <person name="Kahn D."/>
            <person name="Robinson-Rechavi M."/>
            <person name="Laudet V."/>
            <person name="Schachter V."/>
            <person name="Quetier F."/>
            <person name="Saurin W."/>
            <person name="Scarpelli C."/>
            <person name="Wincker P."/>
            <person name="Lander E.S."/>
            <person name="Weissenbach J."/>
            <person name="Roest Crollius H."/>
        </authorList>
    </citation>
    <scope>NUCLEOTIDE SEQUENCE [LARGE SCALE GENOMIC DNA]</scope>
</reference>
<dbReference type="EMBL" id="CAAE01008002">
    <property type="protein sequence ID" value="CAF91054.1"/>
    <property type="molecule type" value="Genomic_DNA"/>
</dbReference>
<name>Q4T7S8_TETNG</name>
<reference evidence="1" key="2">
    <citation type="submission" date="2004-02" db="EMBL/GenBank/DDBJ databases">
        <authorList>
            <consortium name="Genoscope"/>
            <consortium name="Whitehead Institute Centre for Genome Research"/>
        </authorList>
    </citation>
    <scope>NUCLEOTIDE SEQUENCE</scope>
</reference>
<proteinExistence type="predicted"/>
<sequence length="105" mass="12166">MFTTLQMLKMHWDFSLLRLPTNSAQHLHCSLHFTLIHLHSTTLLLLYPSLLHPSSLPVHVPCCMLLHVVLTHAVLSRSPGETLLRFQYVSHQLYMFENDNKAHLT</sequence>
<protein>
    <submittedName>
        <fullName evidence="1">(spotted green pufferfish) hypothetical protein</fullName>
    </submittedName>
</protein>
<dbReference type="KEGG" id="tng:GSTEN00005574G001"/>
<gene>
    <name evidence="1" type="ORF">GSTENG00005574001</name>
</gene>
<accession>Q4T7S8</accession>
<comment type="caution">
    <text evidence="1">The sequence shown here is derived from an EMBL/GenBank/DDBJ whole genome shotgun (WGS) entry which is preliminary data.</text>
</comment>
<dbReference type="AlphaFoldDB" id="Q4T7S8"/>
<evidence type="ECO:0000313" key="1">
    <source>
        <dbReference type="EMBL" id="CAF91054.1"/>
    </source>
</evidence>